<protein>
    <submittedName>
        <fullName evidence="1">Uncharacterized protein</fullName>
    </submittedName>
</protein>
<organism evidence="1 2">
    <name type="scientific">Portunus trituberculatus</name>
    <name type="common">Swimming crab</name>
    <name type="synonym">Neptunus trituberculatus</name>
    <dbReference type="NCBI Taxonomy" id="210409"/>
    <lineage>
        <taxon>Eukaryota</taxon>
        <taxon>Metazoa</taxon>
        <taxon>Ecdysozoa</taxon>
        <taxon>Arthropoda</taxon>
        <taxon>Crustacea</taxon>
        <taxon>Multicrustacea</taxon>
        <taxon>Malacostraca</taxon>
        <taxon>Eumalacostraca</taxon>
        <taxon>Eucarida</taxon>
        <taxon>Decapoda</taxon>
        <taxon>Pleocyemata</taxon>
        <taxon>Brachyura</taxon>
        <taxon>Eubrachyura</taxon>
        <taxon>Portunoidea</taxon>
        <taxon>Portunidae</taxon>
        <taxon>Portuninae</taxon>
        <taxon>Portunus</taxon>
    </lineage>
</organism>
<dbReference type="EMBL" id="VSRR010050109">
    <property type="protein sequence ID" value="MPC79056.1"/>
    <property type="molecule type" value="Genomic_DNA"/>
</dbReference>
<dbReference type="Proteomes" id="UP000324222">
    <property type="component" value="Unassembled WGS sequence"/>
</dbReference>
<gene>
    <name evidence="1" type="ORF">E2C01_073568</name>
</gene>
<comment type="caution">
    <text evidence="1">The sequence shown here is derived from an EMBL/GenBank/DDBJ whole genome shotgun (WGS) entry which is preliminary data.</text>
</comment>
<proteinExistence type="predicted"/>
<accession>A0A5B7IAX3</accession>
<dbReference type="AlphaFoldDB" id="A0A5B7IAX3"/>
<evidence type="ECO:0000313" key="2">
    <source>
        <dbReference type="Proteomes" id="UP000324222"/>
    </source>
</evidence>
<reference evidence="1 2" key="1">
    <citation type="submission" date="2019-05" db="EMBL/GenBank/DDBJ databases">
        <title>Another draft genome of Portunus trituberculatus and its Hox gene families provides insights of decapod evolution.</title>
        <authorList>
            <person name="Jeong J.-H."/>
            <person name="Song I."/>
            <person name="Kim S."/>
            <person name="Choi T."/>
            <person name="Kim D."/>
            <person name="Ryu S."/>
            <person name="Kim W."/>
        </authorList>
    </citation>
    <scope>NUCLEOTIDE SEQUENCE [LARGE SCALE GENOMIC DNA]</scope>
    <source>
        <tissue evidence="1">Muscle</tissue>
    </source>
</reference>
<evidence type="ECO:0000313" key="1">
    <source>
        <dbReference type="EMBL" id="MPC79056.1"/>
    </source>
</evidence>
<name>A0A5B7IAX3_PORTR</name>
<sequence>MLLVKAFQKCSIPSVLSRPFKTYSSSHSLLLKLPLPLHSSTSPSYLPT</sequence>
<keyword evidence="2" id="KW-1185">Reference proteome</keyword>